<dbReference type="EMBL" id="JAQLOI010000003">
    <property type="protein sequence ID" value="MDB1125341.1"/>
    <property type="molecule type" value="Genomic_DNA"/>
</dbReference>
<protein>
    <submittedName>
        <fullName evidence="4">Sulfatase-like hydrolase/transferase</fullName>
    </submittedName>
</protein>
<dbReference type="SUPFAM" id="SSF53649">
    <property type="entry name" value="Alkaline phosphatase-like"/>
    <property type="match status" value="1"/>
</dbReference>
<dbReference type="Proteomes" id="UP001210678">
    <property type="component" value="Unassembled WGS sequence"/>
</dbReference>
<dbReference type="Pfam" id="PF00884">
    <property type="entry name" value="Sulfatase"/>
    <property type="match status" value="1"/>
</dbReference>
<accession>A0ABT4YUW9</accession>
<evidence type="ECO:0000256" key="1">
    <source>
        <dbReference type="ARBA" id="ARBA00022723"/>
    </source>
</evidence>
<keyword evidence="1" id="KW-0479">Metal-binding</keyword>
<comment type="caution">
    <text evidence="4">The sequence shown here is derived from an EMBL/GenBank/DDBJ whole genome shotgun (WGS) entry which is preliminary data.</text>
</comment>
<proteinExistence type="predicted"/>
<evidence type="ECO:0000313" key="4">
    <source>
        <dbReference type="EMBL" id="MDB1125341.1"/>
    </source>
</evidence>
<dbReference type="InterPro" id="IPR017850">
    <property type="entry name" value="Alkaline_phosphatase_core_sf"/>
</dbReference>
<organism evidence="4 5">
    <name type="scientific">Vibrio algarum</name>
    <dbReference type="NCBI Taxonomy" id="3020714"/>
    <lineage>
        <taxon>Bacteria</taxon>
        <taxon>Pseudomonadati</taxon>
        <taxon>Pseudomonadota</taxon>
        <taxon>Gammaproteobacteria</taxon>
        <taxon>Vibrionales</taxon>
        <taxon>Vibrionaceae</taxon>
        <taxon>Vibrio</taxon>
    </lineage>
</organism>
<reference evidence="4 5" key="1">
    <citation type="submission" date="2023-01" db="EMBL/GenBank/DDBJ databases">
        <title>Vibrio sp. KJ40-1 sp.nov, isolated from marine algae.</title>
        <authorList>
            <person name="Butt M."/>
            <person name="Kim J.M.J."/>
            <person name="Jeon C.O.C."/>
        </authorList>
    </citation>
    <scope>NUCLEOTIDE SEQUENCE [LARGE SCALE GENOMIC DNA]</scope>
    <source>
        <strain evidence="4 5">KJ40-1</strain>
    </source>
</reference>
<dbReference type="InterPro" id="IPR000917">
    <property type="entry name" value="Sulfatase_N"/>
</dbReference>
<name>A0ABT4YUW9_9VIBR</name>
<sequence length="469" mass="53916">MNTIKRPNILLLFTDQQRKDSLGCYGNPIAITPNIDKLADTGAVFENYYTQSPICMPSRVSLLTGKYCSAHGIGTNGPEVPDSMLTIQKRLKPYGYKTANFGKLHFLPHSYRDHRDKHPDFGFDEHVISDEPGCYDDPYSQWVQHVAPEQLEGIRTSLPPEARRFGKPEYSQQEREPQNPFIFEADEQYTHSSYVAELTNDFLERNENNKNPFFCISGFYAPHTPINPPKRFLDLYEIEHMSKPILGEAEDVMESLRNISPLEWQRIKQFYMALVSHVDDCVGKIVDKLKETNLYDNTIIVFVSDHGEYLGDHGRVQKGMPGEDVITNVPFIIHYPKALTPNRFDQLVESVDWLPTMLEMAGIPVANDIQGKSLKALLQGVTSTHKDLIITEQFEPHGLREVSVRDKQYRYYSNSEGEELLFDLQNDSHELNNVAKEQSHSDALSKMRFKMLQKIQQTAYPNVEKIFEY</sequence>
<keyword evidence="5" id="KW-1185">Reference proteome</keyword>
<dbReference type="PANTHER" id="PTHR45953">
    <property type="entry name" value="IDURONATE 2-SULFATASE"/>
    <property type="match status" value="1"/>
</dbReference>
<dbReference type="Gene3D" id="3.40.720.10">
    <property type="entry name" value="Alkaline Phosphatase, subunit A"/>
    <property type="match status" value="1"/>
</dbReference>
<evidence type="ECO:0000313" key="5">
    <source>
        <dbReference type="Proteomes" id="UP001210678"/>
    </source>
</evidence>
<dbReference type="PANTHER" id="PTHR45953:SF1">
    <property type="entry name" value="IDURONATE 2-SULFATASE"/>
    <property type="match status" value="1"/>
</dbReference>
<keyword evidence="2" id="KW-0378">Hydrolase</keyword>
<evidence type="ECO:0000256" key="2">
    <source>
        <dbReference type="ARBA" id="ARBA00022801"/>
    </source>
</evidence>
<evidence type="ECO:0000259" key="3">
    <source>
        <dbReference type="Pfam" id="PF00884"/>
    </source>
</evidence>
<dbReference type="RefSeq" id="WP_272138958.1">
    <property type="nucleotide sequence ID" value="NZ_JAQLOI010000003.1"/>
</dbReference>
<gene>
    <name evidence="4" type="ORF">PGX00_17470</name>
</gene>
<feature type="domain" description="Sulfatase N-terminal" evidence="3">
    <location>
        <begin position="7"/>
        <end position="363"/>
    </location>
</feature>